<evidence type="ECO:0000256" key="1">
    <source>
        <dbReference type="SAM" id="MobiDB-lite"/>
    </source>
</evidence>
<dbReference type="Proteomes" id="UP000008827">
    <property type="component" value="Chromosome 12"/>
</dbReference>
<proteinExistence type="predicted"/>
<dbReference type="InParanoid" id="K7LW71"/>
<keyword evidence="4" id="KW-1185">Reference proteome</keyword>
<dbReference type="HOGENOM" id="CLU_1605626_0_0_1"/>
<evidence type="ECO:0000313" key="4">
    <source>
        <dbReference type="Proteomes" id="UP000008827"/>
    </source>
</evidence>
<sequence length="166" mass="19152">MTYLHPTHTQLHSQQITKTELKKKNRHLRKSTSKNKCGETETMPGARMLRHRKKKKQSTAGMKSLAITTRAKAERKNDQRDRRSSEFTGSRSKHSSPNLALRPIAFESESVKNTAAHKKQTQREKKSVRELGRESERRRGCESRADSQLAKGLAHQHPQLLTRQNY</sequence>
<evidence type="ECO:0000313" key="2">
    <source>
        <dbReference type="EMBL" id="KRH27054.1"/>
    </source>
</evidence>
<evidence type="ECO:0000313" key="3">
    <source>
        <dbReference type="EnsemblPlants" id="KRH27054"/>
    </source>
</evidence>
<feature type="compositionally biased region" description="Basic residues" evidence="1">
    <location>
        <begin position="21"/>
        <end position="33"/>
    </location>
</feature>
<dbReference type="AlphaFoldDB" id="K7LW71"/>
<reference evidence="2 3" key="1">
    <citation type="journal article" date="2010" name="Nature">
        <title>Genome sequence of the palaeopolyploid soybean.</title>
        <authorList>
            <person name="Schmutz J."/>
            <person name="Cannon S.B."/>
            <person name="Schlueter J."/>
            <person name="Ma J."/>
            <person name="Mitros T."/>
            <person name="Nelson W."/>
            <person name="Hyten D.L."/>
            <person name="Song Q."/>
            <person name="Thelen J.J."/>
            <person name="Cheng J."/>
            <person name="Xu D."/>
            <person name="Hellsten U."/>
            <person name="May G.D."/>
            <person name="Yu Y."/>
            <person name="Sakurai T."/>
            <person name="Umezawa T."/>
            <person name="Bhattacharyya M.K."/>
            <person name="Sandhu D."/>
            <person name="Valliyodan B."/>
            <person name="Lindquist E."/>
            <person name="Peto M."/>
            <person name="Grant D."/>
            <person name="Shu S."/>
            <person name="Goodstein D."/>
            <person name="Barry K."/>
            <person name="Futrell-Griggs M."/>
            <person name="Abernathy B."/>
            <person name="Du J."/>
            <person name="Tian Z."/>
            <person name="Zhu L."/>
            <person name="Gill N."/>
            <person name="Joshi T."/>
            <person name="Libault M."/>
            <person name="Sethuraman A."/>
            <person name="Zhang X.-C."/>
            <person name="Shinozaki K."/>
            <person name="Nguyen H.T."/>
            <person name="Wing R.A."/>
            <person name="Cregan P."/>
            <person name="Specht J."/>
            <person name="Grimwood J."/>
            <person name="Rokhsar D."/>
            <person name="Stacey G."/>
            <person name="Shoemaker R.C."/>
            <person name="Jackson S.A."/>
        </authorList>
    </citation>
    <scope>NUCLEOTIDE SEQUENCE</scope>
    <source>
        <strain evidence="3">cv. Williams 82</strain>
        <tissue evidence="2">Callus</tissue>
    </source>
</reference>
<accession>K7LW71</accession>
<dbReference type="EMBL" id="CM000845">
    <property type="protein sequence ID" value="KRH27054.1"/>
    <property type="molecule type" value="Genomic_DNA"/>
</dbReference>
<gene>
    <name evidence="2" type="ORF">GLYMA_12G211200</name>
</gene>
<feature type="region of interest" description="Disordered" evidence="1">
    <location>
        <begin position="1"/>
        <end position="166"/>
    </location>
</feature>
<dbReference type="Gramene" id="KRH27054">
    <property type="protein sequence ID" value="KRH27054"/>
    <property type="gene ID" value="GLYMA_12G211200"/>
</dbReference>
<reference evidence="2" key="3">
    <citation type="submission" date="2018-07" db="EMBL/GenBank/DDBJ databases">
        <title>WGS assembly of Glycine max.</title>
        <authorList>
            <person name="Schmutz J."/>
            <person name="Cannon S."/>
            <person name="Schlueter J."/>
            <person name="Ma J."/>
            <person name="Mitros T."/>
            <person name="Nelson W."/>
            <person name="Hyten D."/>
            <person name="Song Q."/>
            <person name="Thelen J."/>
            <person name="Cheng J."/>
            <person name="Xu D."/>
            <person name="Hellsten U."/>
            <person name="May G."/>
            <person name="Yu Y."/>
            <person name="Sakurai T."/>
            <person name="Umezawa T."/>
            <person name="Bhattacharyya M."/>
            <person name="Sandhu D."/>
            <person name="Valliyodan B."/>
            <person name="Lindquist E."/>
            <person name="Peto M."/>
            <person name="Grant D."/>
            <person name="Shu S."/>
            <person name="Goodstein D."/>
            <person name="Barry K."/>
            <person name="Futrell-Griggs M."/>
            <person name="Abernathy B."/>
            <person name="Du J."/>
            <person name="Tian Z."/>
            <person name="Zhu L."/>
            <person name="Gill N."/>
            <person name="Joshi T."/>
            <person name="Libault M."/>
            <person name="Sethuraman A."/>
            <person name="Zhang X."/>
            <person name="Shinozaki K."/>
            <person name="Nguyen H."/>
            <person name="Wing R."/>
            <person name="Cregan P."/>
            <person name="Specht J."/>
            <person name="Grimwood J."/>
            <person name="Rokhsar D."/>
            <person name="Stacey G."/>
            <person name="Shoemaker R."/>
            <person name="Jackson S."/>
        </authorList>
    </citation>
    <scope>NUCLEOTIDE SEQUENCE</scope>
    <source>
        <tissue evidence="2">Callus</tissue>
    </source>
</reference>
<dbReference type="PaxDb" id="3847-GLYMA12G33873.1"/>
<feature type="compositionally biased region" description="Basic residues" evidence="1">
    <location>
        <begin position="48"/>
        <end position="57"/>
    </location>
</feature>
<feature type="compositionally biased region" description="Basic and acidic residues" evidence="1">
    <location>
        <begin position="121"/>
        <end position="145"/>
    </location>
</feature>
<feature type="compositionally biased region" description="Polar residues" evidence="1">
    <location>
        <begin position="86"/>
        <end position="98"/>
    </location>
</feature>
<protein>
    <submittedName>
        <fullName evidence="2 3">Uncharacterized protein</fullName>
    </submittedName>
</protein>
<dbReference type="EnsemblPlants" id="KRH27054">
    <property type="protein sequence ID" value="KRH27054"/>
    <property type="gene ID" value="GLYMA_12G211200"/>
</dbReference>
<feature type="compositionally biased region" description="Polar residues" evidence="1">
    <location>
        <begin position="7"/>
        <end position="18"/>
    </location>
</feature>
<name>K7LW71_SOYBN</name>
<feature type="compositionally biased region" description="Basic and acidic residues" evidence="1">
    <location>
        <begin position="71"/>
        <end position="85"/>
    </location>
</feature>
<organism evidence="2">
    <name type="scientific">Glycine max</name>
    <name type="common">Soybean</name>
    <name type="synonym">Glycine hispida</name>
    <dbReference type="NCBI Taxonomy" id="3847"/>
    <lineage>
        <taxon>Eukaryota</taxon>
        <taxon>Viridiplantae</taxon>
        <taxon>Streptophyta</taxon>
        <taxon>Embryophyta</taxon>
        <taxon>Tracheophyta</taxon>
        <taxon>Spermatophyta</taxon>
        <taxon>Magnoliopsida</taxon>
        <taxon>eudicotyledons</taxon>
        <taxon>Gunneridae</taxon>
        <taxon>Pentapetalae</taxon>
        <taxon>rosids</taxon>
        <taxon>fabids</taxon>
        <taxon>Fabales</taxon>
        <taxon>Fabaceae</taxon>
        <taxon>Papilionoideae</taxon>
        <taxon>50 kb inversion clade</taxon>
        <taxon>NPAAA clade</taxon>
        <taxon>indigoferoid/millettioid clade</taxon>
        <taxon>Phaseoleae</taxon>
        <taxon>Glycine</taxon>
        <taxon>Glycine subgen. Soja</taxon>
    </lineage>
</organism>
<reference evidence="3" key="2">
    <citation type="submission" date="2018-02" db="UniProtKB">
        <authorList>
            <consortium name="EnsemblPlants"/>
        </authorList>
    </citation>
    <scope>IDENTIFICATION</scope>
    <source>
        <strain evidence="3">Williams 82</strain>
    </source>
</reference>